<dbReference type="Pfam" id="PF14111">
    <property type="entry name" value="DUF4283"/>
    <property type="match status" value="1"/>
</dbReference>
<dbReference type="Proteomes" id="UP001552299">
    <property type="component" value="Unassembled WGS sequence"/>
</dbReference>
<sequence length="753" mass="83941">MAVAHSIAISGDRITDPGSRIVLSPVFGRQNDDVRGSMVREIHLVTREPLDNPIKSFTPVICKGKQVAESIDSETLKSVKHFVHIEGEASSSSGMNLMVNRFGNVTTIPALYSEEFPLVQNNGEGTTAVCTNAQNVNTKRSEEGPRTRQEGANPWSRKPYININFENDKSILSEDGVAVRLYKPNVDSNSARLQFSVVVKVFGKDIPVQRNAMELRRQWSQFGKFQLTILGLRWVLCSFLSSEAMDGVISGGPWFINGHIVSIDKWSPKFSPSSLKGLSSPIWIRMPNLPLYCWNEINVARIASLQLDGNMFQWGRHKFTRICVRVELYKQLPLGVWVDGVEGRCGKIVHVERVCEKVKSGILSEGAKVNNSQPTSSDNVQHAVDNLMSKESTESSLYGPWVHVHNKRKKHSAIQNRVSVVLKSSIDEVASSQRNANNMDSAMQEAGFLDSAISGGSSLKAGGDVGKSLGASKESDGRRDSNFVLVGTIGGGKGLSLPIISENNMFNVFGSIEKEGEIVETNYDVPEVKKGVEGELLNSDSRGFILEEVVTGSGGREKGWGSKGIVETKITSIDKCDISNYMGKEWEFSHFLLNNCKVSIIGGDFNCILSRDDKRGGRRFKFYPGSQDMKSFMNNNDFHEVGIIGPKFTWCNNKSGGARILEWLHRCLLNTKDLSLIQHPYTRHLARVASDHCPIVMNIFQDRFHKKKILRFEDVWLSYPASLIVNFKIFTLWSKSKFQDLVRLKEKLKKDVA</sequence>
<dbReference type="EMBL" id="JANQDX010000001">
    <property type="protein sequence ID" value="KAL0928597.1"/>
    <property type="molecule type" value="Genomic_DNA"/>
</dbReference>
<dbReference type="InterPro" id="IPR025558">
    <property type="entry name" value="DUF4283"/>
</dbReference>
<evidence type="ECO:0000259" key="1">
    <source>
        <dbReference type="Pfam" id="PF14111"/>
    </source>
</evidence>
<name>A0ABD0W8G6_DENTH</name>
<dbReference type="InterPro" id="IPR040256">
    <property type="entry name" value="At4g02000-like"/>
</dbReference>
<proteinExistence type="predicted"/>
<accession>A0ABD0W8G6</accession>
<keyword evidence="3" id="KW-1185">Reference proteome</keyword>
<gene>
    <name evidence="2" type="ORF">M5K25_000500</name>
</gene>
<dbReference type="Gene3D" id="3.60.10.10">
    <property type="entry name" value="Endonuclease/exonuclease/phosphatase"/>
    <property type="match status" value="1"/>
</dbReference>
<dbReference type="InterPro" id="IPR036691">
    <property type="entry name" value="Endo/exonu/phosph_ase_sf"/>
</dbReference>
<evidence type="ECO:0000313" key="2">
    <source>
        <dbReference type="EMBL" id="KAL0928597.1"/>
    </source>
</evidence>
<feature type="domain" description="DUF4283" evidence="1">
    <location>
        <begin position="190"/>
        <end position="273"/>
    </location>
</feature>
<dbReference type="PANTHER" id="PTHR31286">
    <property type="entry name" value="GLYCINE-RICH CELL WALL STRUCTURAL PROTEIN 1.8-LIKE"/>
    <property type="match status" value="1"/>
</dbReference>
<dbReference type="PANTHER" id="PTHR31286:SF180">
    <property type="entry name" value="OS10G0362600 PROTEIN"/>
    <property type="match status" value="1"/>
</dbReference>
<organism evidence="2 3">
    <name type="scientific">Dendrobium thyrsiflorum</name>
    <name type="common">Pinecone-like raceme dendrobium</name>
    <name type="synonym">Orchid</name>
    <dbReference type="NCBI Taxonomy" id="117978"/>
    <lineage>
        <taxon>Eukaryota</taxon>
        <taxon>Viridiplantae</taxon>
        <taxon>Streptophyta</taxon>
        <taxon>Embryophyta</taxon>
        <taxon>Tracheophyta</taxon>
        <taxon>Spermatophyta</taxon>
        <taxon>Magnoliopsida</taxon>
        <taxon>Liliopsida</taxon>
        <taxon>Asparagales</taxon>
        <taxon>Orchidaceae</taxon>
        <taxon>Epidendroideae</taxon>
        <taxon>Malaxideae</taxon>
        <taxon>Dendrobiinae</taxon>
        <taxon>Dendrobium</taxon>
    </lineage>
</organism>
<evidence type="ECO:0000313" key="3">
    <source>
        <dbReference type="Proteomes" id="UP001552299"/>
    </source>
</evidence>
<dbReference type="SUPFAM" id="SSF56219">
    <property type="entry name" value="DNase I-like"/>
    <property type="match status" value="1"/>
</dbReference>
<dbReference type="AlphaFoldDB" id="A0ABD0W8G6"/>
<comment type="caution">
    <text evidence="2">The sequence shown here is derived from an EMBL/GenBank/DDBJ whole genome shotgun (WGS) entry which is preliminary data.</text>
</comment>
<protein>
    <recommendedName>
        <fullName evidence="1">DUF4283 domain-containing protein</fullName>
    </recommendedName>
</protein>
<reference evidence="2 3" key="1">
    <citation type="journal article" date="2024" name="Plant Biotechnol. J.">
        <title>Dendrobium thyrsiflorum genome and its molecular insights into genes involved in important horticultural traits.</title>
        <authorList>
            <person name="Chen B."/>
            <person name="Wang J.Y."/>
            <person name="Zheng P.J."/>
            <person name="Li K.L."/>
            <person name="Liang Y.M."/>
            <person name="Chen X.F."/>
            <person name="Zhang C."/>
            <person name="Zhao X."/>
            <person name="He X."/>
            <person name="Zhang G.Q."/>
            <person name="Liu Z.J."/>
            <person name="Xu Q."/>
        </authorList>
    </citation>
    <scope>NUCLEOTIDE SEQUENCE [LARGE SCALE GENOMIC DNA]</scope>
    <source>
        <strain evidence="2">GZMU011</strain>
    </source>
</reference>